<dbReference type="InParanoid" id="K1XCT5"/>
<dbReference type="KEGG" id="mbe:MBM_03566"/>
<feature type="chain" id="PRO_5003853009" evidence="3">
    <location>
        <begin position="19"/>
        <end position="397"/>
    </location>
</feature>
<evidence type="ECO:0000313" key="6">
    <source>
        <dbReference type="EMBL" id="EKD18573.1"/>
    </source>
</evidence>
<reference evidence="6 7" key="1">
    <citation type="journal article" date="2012" name="BMC Genomics">
        <title>Sequencing the genome of Marssonina brunnea reveals fungus-poplar co-evolution.</title>
        <authorList>
            <person name="Zhu S."/>
            <person name="Cao Y.-Z."/>
            <person name="Jiang C."/>
            <person name="Tan B.-Y."/>
            <person name="Wang Z."/>
            <person name="Feng S."/>
            <person name="Zhang L."/>
            <person name="Su X.-H."/>
            <person name="Brejova B."/>
            <person name="Vinar T."/>
            <person name="Xu M."/>
            <person name="Wang M.-X."/>
            <person name="Zhang S.-G."/>
            <person name="Huang M.-R."/>
            <person name="Wu R."/>
            <person name="Zhou Y."/>
        </authorList>
    </citation>
    <scope>NUCLEOTIDE SEQUENCE [LARGE SCALE GENOMIC DNA]</scope>
    <source>
        <strain evidence="6 7">MB_m1</strain>
    </source>
</reference>
<keyword evidence="3" id="KW-0732">Signal</keyword>
<dbReference type="InterPro" id="IPR053065">
    <property type="entry name" value="Archenteron_Induction-Rel"/>
</dbReference>
<evidence type="ECO:0000256" key="2">
    <source>
        <dbReference type="SAM" id="Phobius"/>
    </source>
</evidence>
<dbReference type="OMA" id="DVSVPFW"/>
<protein>
    <submittedName>
        <fullName evidence="6">Conserved fungal protein</fullName>
    </submittedName>
</protein>
<evidence type="ECO:0000313" key="7">
    <source>
        <dbReference type="Proteomes" id="UP000006753"/>
    </source>
</evidence>
<feature type="domain" description="Vacuolar sorting protein Vps3844 N-terminal" evidence="5">
    <location>
        <begin position="39"/>
        <end position="142"/>
    </location>
</feature>
<keyword evidence="2" id="KW-0472">Membrane</keyword>
<dbReference type="GO" id="GO:0005783">
    <property type="term" value="C:endoplasmic reticulum"/>
    <property type="evidence" value="ECO:0007669"/>
    <property type="project" value="TreeGrafter"/>
</dbReference>
<keyword evidence="7" id="KW-1185">Reference proteome</keyword>
<evidence type="ECO:0000256" key="1">
    <source>
        <dbReference type="SAM" id="MobiDB-lite"/>
    </source>
</evidence>
<name>K1XCT5_MARBU</name>
<dbReference type="AlphaFoldDB" id="K1XCT5"/>
<feature type="compositionally biased region" description="Low complexity" evidence="1">
    <location>
        <begin position="260"/>
        <end position="273"/>
    </location>
</feature>
<feature type="region of interest" description="Disordered" evidence="1">
    <location>
        <begin position="238"/>
        <end position="273"/>
    </location>
</feature>
<dbReference type="Pfam" id="PF21656">
    <property type="entry name" value="DUF6859"/>
    <property type="match status" value="1"/>
</dbReference>
<dbReference type="HOGENOM" id="CLU_054960_0_0_1"/>
<keyword evidence="2" id="KW-0812">Transmembrane</keyword>
<dbReference type="GeneID" id="18759501"/>
<organism evidence="6 7">
    <name type="scientific">Marssonina brunnea f. sp. multigermtubi (strain MB_m1)</name>
    <name type="common">Marssonina leaf spot fungus</name>
    <dbReference type="NCBI Taxonomy" id="1072389"/>
    <lineage>
        <taxon>Eukaryota</taxon>
        <taxon>Fungi</taxon>
        <taxon>Dikarya</taxon>
        <taxon>Ascomycota</taxon>
        <taxon>Pezizomycotina</taxon>
        <taxon>Leotiomycetes</taxon>
        <taxon>Helotiales</taxon>
        <taxon>Drepanopezizaceae</taxon>
        <taxon>Drepanopeziza</taxon>
    </lineage>
</organism>
<dbReference type="InterPro" id="IPR049205">
    <property type="entry name" value="Vps3844_N"/>
</dbReference>
<proteinExistence type="predicted"/>
<dbReference type="OrthoDB" id="5583277at2759"/>
<dbReference type="Pfam" id="PF12955">
    <property type="entry name" value="Vps3844_C"/>
    <property type="match status" value="1"/>
</dbReference>
<dbReference type="eggNOG" id="ENOG502S64Q">
    <property type="taxonomic scope" value="Eukaryota"/>
</dbReference>
<dbReference type="EMBL" id="JH921433">
    <property type="protein sequence ID" value="EKD18573.1"/>
    <property type="molecule type" value="Genomic_DNA"/>
</dbReference>
<feature type="transmembrane region" description="Helical" evidence="2">
    <location>
        <begin position="355"/>
        <end position="377"/>
    </location>
</feature>
<sequence length="397" mass="42935">MKLATSFLLPVAIGVASAISDASVYIFDANLPSTATDPPTLNPEQARLVFAQRLGVSQYHGVGDASETTLSYINTFGGPRELLFQDARNEKAAELVLLVEGVSSDVEGPLLSEWASTKPSFTISEPPSMAANKKLVLDLQRQSGQSGRNCDLETAINPFDTNCWNGRSNVIHFDLTSKTGGSKIDEFMAAQKRLVRFAKKEEMNVVVVLMPEDSRALKSSSKHYGYYELPSQLSVGKMRRQTAEEPMTEVPAASAPPKLSNTQQQSPDPTQSSAITPLPKLPQLCYASEEACVSSTNNCSDHGSCYKKFTTKKAACFTCGCKSTNEGFLHAKKQYYTTVNWGGSACHKRDVSSPFWLIAIFTVVLVGTVSWGIGLMYSIGEETLPGVIGAGVSSKSR</sequence>
<feature type="domain" description="Vacuolar sorting protein Vps3844 C-terminal" evidence="4">
    <location>
        <begin position="285"/>
        <end position="390"/>
    </location>
</feature>
<feature type="signal peptide" evidence="3">
    <location>
        <begin position="1"/>
        <end position="18"/>
    </location>
</feature>
<evidence type="ECO:0000259" key="5">
    <source>
        <dbReference type="Pfam" id="PF21656"/>
    </source>
</evidence>
<keyword evidence="2" id="KW-1133">Transmembrane helix</keyword>
<evidence type="ECO:0000256" key="3">
    <source>
        <dbReference type="SAM" id="SignalP"/>
    </source>
</evidence>
<dbReference type="InterPro" id="IPR024382">
    <property type="entry name" value="Vps3844_C"/>
</dbReference>
<accession>K1XCT5</accession>
<dbReference type="Proteomes" id="UP000006753">
    <property type="component" value="Unassembled WGS sequence"/>
</dbReference>
<dbReference type="PANTHER" id="PTHR36853:SF1">
    <property type="entry name" value="DUF3844 DOMAIN-CONTAINING PROTEIN"/>
    <property type="match status" value="1"/>
</dbReference>
<dbReference type="PANTHER" id="PTHR36853">
    <property type="entry name" value="EXPRESSED PROTEIN"/>
    <property type="match status" value="1"/>
</dbReference>
<gene>
    <name evidence="6" type="ORF">MBM_03566</name>
</gene>
<evidence type="ECO:0000259" key="4">
    <source>
        <dbReference type="Pfam" id="PF12955"/>
    </source>
</evidence>